<evidence type="ECO:0000259" key="1">
    <source>
        <dbReference type="PROSITE" id="PS51746"/>
    </source>
</evidence>
<dbReference type="InterPro" id="IPR001932">
    <property type="entry name" value="PPM-type_phosphatase-like_dom"/>
</dbReference>
<dbReference type="SMART" id="SM00331">
    <property type="entry name" value="PP2C_SIG"/>
    <property type="match status" value="1"/>
</dbReference>
<keyword evidence="3" id="KW-1185">Reference proteome</keyword>
<protein>
    <recommendedName>
        <fullName evidence="1">PPM-type phosphatase domain-containing protein</fullName>
    </recommendedName>
</protein>
<comment type="caution">
    <text evidence="2">The sequence shown here is derived from an EMBL/GenBank/DDBJ whole genome shotgun (WGS) entry which is preliminary data.</text>
</comment>
<gene>
    <name evidence="2" type="ORF">GCM10008111_31710</name>
</gene>
<organism evidence="2 3">
    <name type="scientific">Alishewanella tabrizica</name>
    <dbReference type="NCBI Taxonomy" id="671278"/>
    <lineage>
        <taxon>Bacteria</taxon>
        <taxon>Pseudomonadati</taxon>
        <taxon>Pseudomonadota</taxon>
        <taxon>Gammaproteobacteria</taxon>
        <taxon>Alteromonadales</taxon>
        <taxon>Alteromonadaceae</taxon>
        <taxon>Alishewanella</taxon>
    </lineage>
</organism>
<accession>A0ABQ2WV13</accession>
<evidence type="ECO:0000313" key="3">
    <source>
        <dbReference type="Proteomes" id="UP000634667"/>
    </source>
</evidence>
<name>A0ABQ2WV13_9ALTE</name>
<dbReference type="Pfam" id="PF13672">
    <property type="entry name" value="PP2C_2"/>
    <property type="match status" value="1"/>
</dbReference>
<evidence type="ECO:0000313" key="2">
    <source>
        <dbReference type="EMBL" id="GGW73373.1"/>
    </source>
</evidence>
<dbReference type="Gene3D" id="3.60.40.10">
    <property type="entry name" value="PPM-type phosphatase domain"/>
    <property type="match status" value="1"/>
</dbReference>
<dbReference type="RefSeq" id="WP_189484215.1">
    <property type="nucleotide sequence ID" value="NZ_BMYR01000021.1"/>
</dbReference>
<dbReference type="SUPFAM" id="SSF81606">
    <property type="entry name" value="PP2C-like"/>
    <property type="match status" value="1"/>
</dbReference>
<dbReference type="InterPro" id="IPR036457">
    <property type="entry name" value="PPM-type-like_dom_sf"/>
</dbReference>
<dbReference type="Proteomes" id="UP000634667">
    <property type="component" value="Unassembled WGS sequence"/>
</dbReference>
<dbReference type="CDD" id="cd00143">
    <property type="entry name" value="PP2Cc"/>
    <property type="match status" value="1"/>
</dbReference>
<dbReference type="PROSITE" id="PS51746">
    <property type="entry name" value="PPM_2"/>
    <property type="match status" value="1"/>
</dbReference>
<dbReference type="SMART" id="SM00332">
    <property type="entry name" value="PP2Cc"/>
    <property type="match status" value="1"/>
</dbReference>
<feature type="domain" description="PPM-type phosphatase" evidence="1">
    <location>
        <begin position="5"/>
        <end position="246"/>
    </location>
</feature>
<reference evidence="3" key="1">
    <citation type="journal article" date="2019" name="Int. J. Syst. Evol. Microbiol.">
        <title>The Global Catalogue of Microorganisms (GCM) 10K type strain sequencing project: providing services to taxonomists for standard genome sequencing and annotation.</title>
        <authorList>
            <consortium name="The Broad Institute Genomics Platform"/>
            <consortium name="The Broad Institute Genome Sequencing Center for Infectious Disease"/>
            <person name="Wu L."/>
            <person name="Ma J."/>
        </authorList>
    </citation>
    <scope>NUCLEOTIDE SEQUENCE [LARGE SCALE GENOMIC DNA]</scope>
    <source>
        <strain evidence="3">KCTC 23723</strain>
    </source>
</reference>
<proteinExistence type="predicted"/>
<sequence>MLQLSTGWAQTVGKREYQQDAVSKMVWPSGFALALLSDGMGGAVHGEVASQEILRGFSEAFCTSEEQDMHVRLHDSLLQANQHLADYIAHYPQCQGMGGTLIASAFTGEHLHWLSVGDSPLWLIRDAQLTRINQDHSKKAEMLQLVAAGMMTASDIAVHPQRNQLTSAVMGVPVELVDINAIELASGDIIVMASDGVESVPEQELAALCHRLQHADLQLLAEHIIGYVDSLQKPYQDNATVMVLKLTQTVQDE</sequence>
<dbReference type="EMBL" id="BMYR01000021">
    <property type="protein sequence ID" value="GGW73373.1"/>
    <property type="molecule type" value="Genomic_DNA"/>
</dbReference>